<protein>
    <submittedName>
        <fullName evidence="1">Uncharacterized protein</fullName>
    </submittedName>
</protein>
<name>A0ACB1A484_MELEN</name>
<proteinExistence type="predicted"/>
<dbReference type="EMBL" id="CAVMJV010000059">
    <property type="protein sequence ID" value="CAK5086043.1"/>
    <property type="molecule type" value="Genomic_DNA"/>
</dbReference>
<keyword evidence="2" id="KW-1185">Reference proteome</keyword>
<evidence type="ECO:0000313" key="2">
    <source>
        <dbReference type="Proteomes" id="UP001497535"/>
    </source>
</evidence>
<gene>
    <name evidence="1" type="ORF">MENTE1834_LOCUS33529</name>
</gene>
<comment type="caution">
    <text evidence="1">The sequence shown here is derived from an EMBL/GenBank/DDBJ whole genome shotgun (WGS) entry which is preliminary data.</text>
</comment>
<dbReference type="Proteomes" id="UP001497535">
    <property type="component" value="Unassembled WGS sequence"/>
</dbReference>
<sequence length="559" mass="62440">MEEEFIVEEILDVKQINNEKFFLIKWLGYGAKNNSWEAEEDIHAPDLIQEFYEKRNNCILEEFVELESIRKSGPIILLVGGKKRGQIAYAVLSERALELFNSEKSYRKKEGANTIIDLKKCFNVSQQNCPKSHSTCVCLMTADKVFLLGAENFNDTIEWYNILLSTVISARALNLGRPVFANEFFECVWDVVIFSQQPKLKRSSQVPANPEFVNCPNICAKLPDETFLAGKGRLCFYPHSIIICKTGIEPAPKAGIPPFRTNDFVEISRHFIAQFVCVERYFLLRIGNSSSMGSCEVWVQCESDDHATEINRKLQEIIQRENLKKQQALQTIRGQQLSSLPNTSSASNPSTANQYCKQQQAEREVAQKRLLLPHYYQNLNESSSQSLVRPNCLLEPSQNKRPCFAQLTNKLCVRSKSLGLEEQQASNFCSFAGRFWTMDKADSILLLGAGYGHSMHPEETEDSGGTLKKVPCGNENNTAGGSDESSAAPSCSSTSFGHPTSSQTKNCTPEDVLSTINGSTNSAGVLIEDHIERPATACDDIVGGKKKKKKIRNNVSSLN</sequence>
<evidence type="ECO:0000313" key="1">
    <source>
        <dbReference type="EMBL" id="CAK5086043.1"/>
    </source>
</evidence>
<organism evidence="1 2">
    <name type="scientific">Meloidogyne enterolobii</name>
    <name type="common">Root-knot nematode worm</name>
    <name type="synonym">Meloidogyne mayaguensis</name>
    <dbReference type="NCBI Taxonomy" id="390850"/>
    <lineage>
        <taxon>Eukaryota</taxon>
        <taxon>Metazoa</taxon>
        <taxon>Ecdysozoa</taxon>
        <taxon>Nematoda</taxon>
        <taxon>Chromadorea</taxon>
        <taxon>Rhabditida</taxon>
        <taxon>Tylenchina</taxon>
        <taxon>Tylenchomorpha</taxon>
        <taxon>Tylenchoidea</taxon>
        <taxon>Meloidogynidae</taxon>
        <taxon>Meloidogyninae</taxon>
        <taxon>Meloidogyne</taxon>
    </lineage>
</organism>
<reference evidence="1" key="1">
    <citation type="submission" date="2023-11" db="EMBL/GenBank/DDBJ databases">
        <authorList>
            <person name="Poullet M."/>
        </authorList>
    </citation>
    <scope>NUCLEOTIDE SEQUENCE</scope>
    <source>
        <strain evidence="1">E1834</strain>
    </source>
</reference>
<accession>A0ACB1A484</accession>